<evidence type="ECO:0000256" key="6">
    <source>
        <dbReference type="ARBA" id="ARBA00022829"/>
    </source>
</evidence>
<dbReference type="InterPro" id="IPR013762">
    <property type="entry name" value="Integrase-like_cat_sf"/>
</dbReference>
<dbReference type="Proteomes" id="UP000009875">
    <property type="component" value="Unassembled WGS sequence"/>
</dbReference>
<dbReference type="NCBIfam" id="TIGR02225">
    <property type="entry name" value="recomb_XerD"/>
    <property type="match status" value="1"/>
</dbReference>
<dbReference type="GO" id="GO:0005737">
    <property type="term" value="C:cytoplasm"/>
    <property type="evidence" value="ECO:0007669"/>
    <property type="project" value="UniProtKB-SubCell"/>
</dbReference>
<dbReference type="GO" id="GO:0007059">
    <property type="term" value="P:chromosome segregation"/>
    <property type="evidence" value="ECO:0007669"/>
    <property type="project" value="UniProtKB-UniRule"/>
</dbReference>
<dbReference type="AlphaFoldDB" id="K9EEC6"/>
<keyword evidence="8 11" id="KW-0238">DNA-binding</keyword>
<accession>K9EEC6</accession>
<comment type="caution">
    <text evidence="14">The sequence shown here is derived from an EMBL/GenBank/DDBJ whole genome shotgun (WGS) entry which is preliminary data.</text>
</comment>
<comment type="similarity">
    <text evidence="2 11">Belongs to the 'phage' integrase family. XerD subfamily.</text>
</comment>
<evidence type="ECO:0000256" key="5">
    <source>
        <dbReference type="ARBA" id="ARBA00022618"/>
    </source>
</evidence>
<dbReference type="RefSeq" id="WP_003776558.1">
    <property type="nucleotide sequence ID" value="NZ_JH992957.1"/>
</dbReference>
<dbReference type="GO" id="GO:0006313">
    <property type="term" value="P:DNA transposition"/>
    <property type="evidence" value="ECO:0007669"/>
    <property type="project" value="UniProtKB-UniRule"/>
</dbReference>
<evidence type="ECO:0000256" key="1">
    <source>
        <dbReference type="ARBA" id="ARBA00004496"/>
    </source>
</evidence>
<dbReference type="PATRIC" id="fig|883081.3.peg.264"/>
<dbReference type="GO" id="GO:0009037">
    <property type="term" value="F:tyrosine-based site-specific recombinase activity"/>
    <property type="evidence" value="ECO:0007669"/>
    <property type="project" value="UniProtKB-UniRule"/>
</dbReference>
<dbReference type="InterPro" id="IPR004107">
    <property type="entry name" value="Integrase_SAM-like_N"/>
</dbReference>
<feature type="active site" evidence="11">
    <location>
        <position position="247"/>
    </location>
</feature>
<evidence type="ECO:0000256" key="10">
    <source>
        <dbReference type="ARBA" id="ARBA00023306"/>
    </source>
</evidence>
<dbReference type="OrthoDB" id="9801717at2"/>
<evidence type="ECO:0000256" key="9">
    <source>
        <dbReference type="ARBA" id="ARBA00023172"/>
    </source>
</evidence>
<dbReference type="InterPro" id="IPR011932">
    <property type="entry name" value="Recomb_XerD"/>
</dbReference>
<feature type="active site" evidence="11">
    <location>
        <position position="270"/>
    </location>
</feature>
<dbReference type="PANTHER" id="PTHR30349:SF81">
    <property type="entry name" value="TYROSINE RECOMBINASE XERC"/>
    <property type="match status" value="1"/>
</dbReference>
<dbReference type="InterPro" id="IPR044068">
    <property type="entry name" value="CB"/>
</dbReference>
<dbReference type="PROSITE" id="PS51900">
    <property type="entry name" value="CB"/>
    <property type="match status" value="1"/>
</dbReference>
<feature type="active site" evidence="11">
    <location>
        <position position="171"/>
    </location>
</feature>
<dbReference type="InterPro" id="IPR023009">
    <property type="entry name" value="Tyrosine_recombinase_XerC/XerD"/>
</dbReference>
<dbReference type="Pfam" id="PF00589">
    <property type="entry name" value="Phage_integrase"/>
    <property type="match status" value="1"/>
</dbReference>
<evidence type="ECO:0000256" key="4">
    <source>
        <dbReference type="ARBA" id="ARBA00022490"/>
    </source>
</evidence>
<keyword evidence="6 11" id="KW-0159">Chromosome partition</keyword>
<dbReference type="CDD" id="cd00798">
    <property type="entry name" value="INT_XerDC_C"/>
    <property type="match status" value="1"/>
</dbReference>
<organism evidence="14 15">
    <name type="scientific">Alloiococcus otitis ATCC 51267</name>
    <dbReference type="NCBI Taxonomy" id="883081"/>
    <lineage>
        <taxon>Bacteria</taxon>
        <taxon>Bacillati</taxon>
        <taxon>Bacillota</taxon>
        <taxon>Bacilli</taxon>
        <taxon>Lactobacillales</taxon>
        <taxon>Carnobacteriaceae</taxon>
        <taxon>Alloiococcus</taxon>
    </lineage>
</organism>
<evidence type="ECO:0000256" key="11">
    <source>
        <dbReference type="HAMAP-Rule" id="MF_01807"/>
    </source>
</evidence>
<keyword evidence="7 11" id="KW-0229">DNA integration</keyword>
<name>K9EEC6_9LACT</name>
<protein>
    <recommendedName>
        <fullName evidence="3 11">Tyrosine recombinase XerD</fullName>
    </recommendedName>
</protein>
<dbReference type="HAMAP" id="MF_01807">
    <property type="entry name" value="Recomb_XerD"/>
    <property type="match status" value="1"/>
</dbReference>
<evidence type="ECO:0000256" key="3">
    <source>
        <dbReference type="ARBA" id="ARBA00015810"/>
    </source>
</evidence>
<dbReference type="NCBIfam" id="NF001399">
    <property type="entry name" value="PRK00283.1"/>
    <property type="match status" value="1"/>
</dbReference>
<dbReference type="InterPro" id="IPR011010">
    <property type="entry name" value="DNA_brk_join_enz"/>
</dbReference>
<comment type="subunit">
    <text evidence="11">Forms a cyclic heterotetrameric complex composed of two molecules of XerC and two molecules of XerD.</text>
</comment>
<proteinExistence type="inferred from homology"/>
<reference evidence="14 15" key="1">
    <citation type="submission" date="2012-09" db="EMBL/GenBank/DDBJ databases">
        <title>The Genome Sequence of Alloiococcus otitis ATCC 51267.</title>
        <authorList>
            <consortium name="The Broad Institute Genome Sequencing Platform"/>
            <person name="Earl A."/>
            <person name="Ward D."/>
            <person name="Feldgarden M."/>
            <person name="Gevers D."/>
            <person name="Huys G."/>
            <person name="Walker B."/>
            <person name="Young S.K."/>
            <person name="Zeng Q."/>
            <person name="Gargeya S."/>
            <person name="Fitzgerald M."/>
            <person name="Haas B."/>
            <person name="Abouelleil A."/>
            <person name="Alvarado L."/>
            <person name="Arachchi H.M."/>
            <person name="Berlin A.M."/>
            <person name="Chapman S.B."/>
            <person name="Goldberg J."/>
            <person name="Griggs A."/>
            <person name="Gujja S."/>
            <person name="Hansen M."/>
            <person name="Howarth C."/>
            <person name="Imamovic A."/>
            <person name="Larimer J."/>
            <person name="McCowen C."/>
            <person name="Montmayeur A."/>
            <person name="Murphy C."/>
            <person name="Neiman D."/>
            <person name="Pearson M."/>
            <person name="Priest M."/>
            <person name="Roberts A."/>
            <person name="Saif S."/>
            <person name="Shea T."/>
            <person name="Sisk P."/>
            <person name="Sykes S."/>
            <person name="Wortman J."/>
            <person name="Nusbaum C."/>
            <person name="Birren B."/>
        </authorList>
    </citation>
    <scope>NUCLEOTIDE SEQUENCE [LARGE SCALE GENOMIC DNA]</scope>
    <source>
        <strain evidence="14 15">ATCC 51267</strain>
    </source>
</reference>
<evidence type="ECO:0000256" key="8">
    <source>
        <dbReference type="ARBA" id="ARBA00023125"/>
    </source>
</evidence>
<dbReference type="SUPFAM" id="SSF56349">
    <property type="entry name" value="DNA breaking-rejoining enzymes"/>
    <property type="match status" value="1"/>
</dbReference>
<dbReference type="Gene3D" id="1.10.150.130">
    <property type="match status" value="1"/>
</dbReference>
<evidence type="ECO:0000256" key="7">
    <source>
        <dbReference type="ARBA" id="ARBA00022908"/>
    </source>
</evidence>
<dbReference type="Gene3D" id="1.10.443.10">
    <property type="entry name" value="Intergrase catalytic core"/>
    <property type="match status" value="1"/>
</dbReference>
<evidence type="ECO:0000313" key="15">
    <source>
        <dbReference type="Proteomes" id="UP000009875"/>
    </source>
</evidence>
<dbReference type="NCBIfam" id="NF040815">
    <property type="entry name" value="recomb_XerA_Arch"/>
    <property type="match status" value="1"/>
</dbReference>
<dbReference type="HOGENOM" id="CLU_027562_9_6_9"/>
<gene>
    <name evidence="11" type="primary">xerD</name>
    <name evidence="14" type="ORF">HMPREF9698_00263</name>
</gene>
<feature type="domain" description="Tyr recombinase" evidence="12">
    <location>
        <begin position="107"/>
        <end position="292"/>
    </location>
</feature>
<keyword evidence="15" id="KW-1185">Reference proteome</keyword>
<dbReference type="HAMAP" id="MF_01808">
    <property type="entry name" value="Recomb_XerC_XerD"/>
    <property type="match status" value="1"/>
</dbReference>
<dbReference type="InterPro" id="IPR010998">
    <property type="entry name" value="Integrase_recombinase_N"/>
</dbReference>
<dbReference type="EMBL" id="AGXA01000004">
    <property type="protein sequence ID" value="EKU94231.1"/>
    <property type="molecule type" value="Genomic_DNA"/>
</dbReference>
<comment type="subcellular location">
    <subcellularLocation>
        <location evidence="1 11">Cytoplasm</location>
    </subcellularLocation>
</comment>
<feature type="active site" evidence="11">
    <location>
        <position position="147"/>
    </location>
</feature>
<dbReference type="GO" id="GO:0003677">
    <property type="term" value="F:DNA binding"/>
    <property type="evidence" value="ECO:0007669"/>
    <property type="project" value="UniProtKB-UniRule"/>
</dbReference>
<feature type="active site" evidence="11">
    <location>
        <position position="244"/>
    </location>
</feature>
<dbReference type="Pfam" id="PF02899">
    <property type="entry name" value="Phage_int_SAM_1"/>
    <property type="match status" value="1"/>
</dbReference>
<evidence type="ECO:0000313" key="14">
    <source>
        <dbReference type="EMBL" id="EKU94231.1"/>
    </source>
</evidence>
<evidence type="ECO:0000256" key="2">
    <source>
        <dbReference type="ARBA" id="ARBA00010450"/>
    </source>
</evidence>
<dbReference type="eggNOG" id="COG4974">
    <property type="taxonomic scope" value="Bacteria"/>
</dbReference>
<comment type="function">
    <text evidence="11">Site-specific tyrosine recombinase, which acts by catalyzing the cutting and rejoining of the recombining DNA molecules. The XerC-XerD complex is essential to convert dimers of the bacterial chromosome into monomers to permit their segregation at cell division. It also contributes to the segregational stability of plasmids.</text>
</comment>
<evidence type="ECO:0000259" key="12">
    <source>
        <dbReference type="PROSITE" id="PS51898"/>
    </source>
</evidence>
<dbReference type="InterPro" id="IPR050090">
    <property type="entry name" value="Tyrosine_recombinase_XerCD"/>
</dbReference>
<dbReference type="InterPro" id="IPR002104">
    <property type="entry name" value="Integrase_catalytic"/>
</dbReference>
<dbReference type="PROSITE" id="PS51898">
    <property type="entry name" value="TYR_RECOMBINASE"/>
    <property type="match status" value="1"/>
</dbReference>
<sequence>METGILQDYLYFLRVERGLSENSIKSYERDIRQFITFLQDKNLVSFNQTDRYTILSFLQDQRQKGKSNNSMVRMVSSLRKFFQFLKQESYIDQDPMTLIDSPKKGKVLPQVISQEEVERLIEMSDTKTVLGLRNRAILEVLYATGLRISELIHLKLTDLHLTMSLIQTKGKGDKERIVPISDTAIYWLQDYLENSRERLLAKSGQETNIVFLNARGRPLSRQGLWKKIKQLVNQAGIKAQVTPHTLRHSFATHLLENGADLRIVQELLGHSDISTTQIYTHITKQRLQDVYNAYHPRAKKNKE</sequence>
<feature type="domain" description="Core-binding (CB)" evidence="13">
    <location>
        <begin position="1"/>
        <end position="86"/>
    </location>
</feature>
<dbReference type="PANTHER" id="PTHR30349">
    <property type="entry name" value="PHAGE INTEGRASE-RELATED"/>
    <property type="match status" value="1"/>
</dbReference>
<keyword evidence="5 11" id="KW-0132">Cell division</keyword>
<dbReference type="GO" id="GO:0051301">
    <property type="term" value="P:cell division"/>
    <property type="evidence" value="ECO:0007669"/>
    <property type="project" value="UniProtKB-KW"/>
</dbReference>
<keyword evidence="10 11" id="KW-0131">Cell cycle</keyword>
<evidence type="ECO:0000259" key="13">
    <source>
        <dbReference type="PROSITE" id="PS51900"/>
    </source>
</evidence>
<feature type="active site" description="O-(3'-phospho-DNA)-tyrosine intermediate" evidence="11">
    <location>
        <position position="279"/>
    </location>
</feature>
<dbReference type="STRING" id="883081.HMPREF9698_00263"/>
<keyword evidence="9 11" id="KW-0233">DNA recombination</keyword>
<keyword evidence="4 11" id="KW-0963">Cytoplasm</keyword>